<dbReference type="EMBL" id="CP144089">
    <property type="protein sequence ID" value="WWD06946.1"/>
    <property type="molecule type" value="Genomic_DNA"/>
</dbReference>
<evidence type="ECO:0000259" key="2">
    <source>
        <dbReference type="Pfam" id="PF21671"/>
    </source>
</evidence>
<gene>
    <name evidence="3" type="ORF">V865_005043</name>
</gene>
<evidence type="ECO:0000256" key="1">
    <source>
        <dbReference type="SAM" id="SignalP"/>
    </source>
</evidence>
<dbReference type="AlphaFoldDB" id="A0AAX4KKJ3"/>
<feature type="signal peptide" evidence="1">
    <location>
        <begin position="1"/>
        <end position="27"/>
    </location>
</feature>
<dbReference type="PANTHER" id="PTHR35192">
    <property type="entry name" value="PROTEIN, PUTATIVE-RELATED"/>
    <property type="match status" value="1"/>
</dbReference>
<keyword evidence="1" id="KW-0732">Signal</keyword>
<proteinExistence type="predicted"/>
<evidence type="ECO:0000313" key="4">
    <source>
        <dbReference type="Proteomes" id="UP001358614"/>
    </source>
</evidence>
<reference evidence="3 4" key="1">
    <citation type="submission" date="2024-01" db="EMBL/GenBank/DDBJ databases">
        <title>Comparative genomics of Cryptococcus and Kwoniella reveals pathogenesis evolution and contrasting modes of karyotype evolution via chromosome fusion or intercentromeric recombination.</title>
        <authorList>
            <person name="Coelho M.A."/>
            <person name="David-Palma M."/>
            <person name="Shea T."/>
            <person name="Bowers K."/>
            <person name="McGinley-Smith S."/>
            <person name="Mohammad A.W."/>
            <person name="Gnirke A."/>
            <person name="Yurkov A.M."/>
            <person name="Nowrousian M."/>
            <person name="Sun S."/>
            <person name="Cuomo C.A."/>
            <person name="Heitman J."/>
        </authorList>
    </citation>
    <scope>NUCLEOTIDE SEQUENCE [LARGE SCALE GENOMIC DNA]</scope>
    <source>
        <strain evidence="3 4">PYCC6329</strain>
    </source>
</reference>
<dbReference type="InterPro" id="IPR048661">
    <property type="entry name" value="CPL1-like"/>
</dbReference>
<keyword evidence="4" id="KW-1185">Reference proteome</keyword>
<sequence>MFSFPISVSLPLVALLGSTFLATSVNAATYIGCTDSVIVGSSNPPSSTQGNVGKCESYCAENYPNPYFYYRADLEVCFCSDNSPGAGIYDPGSSNLGGCASTSDYQVYATTTSFEFQGCYDNMVTDKAPSDVIELEDCFAACGTEGSAMFLPAYNYDLFQCRCNTPNTISGVNEVTCGPNVWFTFTHSAAATASGLARRNLKERLLAVKRQSLTLCPGNAKACSVPDTGAYECIDTTSELESCGGCMFGEFQSSKNVTLGTDCSSLPGIARGAVTCRNSQCEAFACKKGYELVAGLCVPIA</sequence>
<dbReference type="RefSeq" id="XP_066084913.1">
    <property type="nucleotide sequence ID" value="XM_066228816.1"/>
</dbReference>
<accession>A0AAX4KKJ3</accession>
<protein>
    <recommendedName>
        <fullName evidence="2">Protein CPL1-like domain-containing protein</fullName>
    </recommendedName>
</protein>
<name>A0AAX4KKJ3_9TREE</name>
<dbReference type="PANTHER" id="PTHR35192:SF2">
    <property type="entry name" value="APPLE DOMAIN-CONTAINING PROTEIN"/>
    <property type="match status" value="1"/>
</dbReference>
<evidence type="ECO:0000313" key="3">
    <source>
        <dbReference type="EMBL" id="WWD06946.1"/>
    </source>
</evidence>
<feature type="chain" id="PRO_5044005231" description="Protein CPL1-like domain-containing protein" evidence="1">
    <location>
        <begin position="28"/>
        <end position="301"/>
    </location>
</feature>
<dbReference type="Proteomes" id="UP001358614">
    <property type="component" value="Chromosome 1"/>
</dbReference>
<dbReference type="GeneID" id="91103844"/>
<dbReference type="Pfam" id="PF21671">
    <property type="entry name" value="CPL1-like"/>
    <property type="match status" value="1"/>
</dbReference>
<dbReference type="InterPro" id="IPR038955">
    <property type="entry name" value="PriA/CPL1_fungi"/>
</dbReference>
<organism evidence="3 4">
    <name type="scientific">Kwoniella europaea PYCC6329</name>
    <dbReference type="NCBI Taxonomy" id="1423913"/>
    <lineage>
        <taxon>Eukaryota</taxon>
        <taxon>Fungi</taxon>
        <taxon>Dikarya</taxon>
        <taxon>Basidiomycota</taxon>
        <taxon>Agaricomycotina</taxon>
        <taxon>Tremellomycetes</taxon>
        <taxon>Tremellales</taxon>
        <taxon>Cryptococcaceae</taxon>
        <taxon>Kwoniella</taxon>
    </lineage>
</organism>
<feature type="domain" description="Protein CPL1-like" evidence="2">
    <location>
        <begin position="231"/>
        <end position="292"/>
    </location>
</feature>
<dbReference type="KEGG" id="ker:91103844"/>